<gene>
    <name evidence="1" type="ORF">HHL28_16750</name>
</gene>
<evidence type="ECO:0000313" key="2">
    <source>
        <dbReference type="Proteomes" id="UP000501891"/>
    </source>
</evidence>
<dbReference type="KEGG" id="acru:HHL28_16750"/>
<protein>
    <recommendedName>
        <fullName evidence="3">Peptidase A2 domain-containing protein</fullName>
    </recommendedName>
</protein>
<dbReference type="EMBL" id="CP051775">
    <property type="protein sequence ID" value="QJE74494.1"/>
    <property type="molecule type" value="Genomic_DNA"/>
</dbReference>
<dbReference type="InterPro" id="IPR021109">
    <property type="entry name" value="Peptidase_aspartic_dom_sf"/>
</dbReference>
<evidence type="ECO:0008006" key="3">
    <source>
        <dbReference type="Google" id="ProtNLM"/>
    </source>
</evidence>
<reference evidence="1" key="1">
    <citation type="submission" date="2020-04" db="EMBL/GenBank/DDBJ databases">
        <title>A desert anoxygenic phototrophic bacterium fixes CO2 using RubisCO under aerobic conditions.</title>
        <authorList>
            <person name="Tang K."/>
        </authorList>
    </citation>
    <scope>NUCLEOTIDE SEQUENCE [LARGE SCALE GENOMIC DNA]</scope>
    <source>
        <strain evidence="1">MIMtkB3</strain>
    </source>
</reference>
<dbReference type="SUPFAM" id="SSF50630">
    <property type="entry name" value="Acid proteases"/>
    <property type="match status" value="1"/>
</dbReference>
<organism evidence="1 2">
    <name type="scientific">Aerophototrophica crusticola</name>
    <dbReference type="NCBI Taxonomy" id="1709002"/>
    <lineage>
        <taxon>Bacteria</taxon>
        <taxon>Pseudomonadati</taxon>
        <taxon>Pseudomonadota</taxon>
        <taxon>Alphaproteobacteria</taxon>
        <taxon>Rhodospirillales</taxon>
        <taxon>Rhodospirillaceae</taxon>
        <taxon>Aerophototrophica</taxon>
    </lineage>
</organism>
<dbReference type="Gene3D" id="2.40.70.10">
    <property type="entry name" value="Acid Proteases"/>
    <property type="match status" value="2"/>
</dbReference>
<sequence>MALLLAACGEPPAGPPPPALDAPVVLPVQAGGSDLMVQASVNGGTPETFIVDSGLTGTHVLGRDTAERLGLEQHGFALVGSWAGLGMARFTRVESLGLGGLELRGLPMAVVGLPPGVLARDGGVALAGFLGQPLFDAYAVTVDVPAGTLTLSPPGGPVPEGAITLPLLPGPMPLVELRVDGQPVRLSIDTGAATSDITLYEDVAERLGLRARYGEGRRSRALAAAGEVEFEKLTVGEVRVGPQRLPKVELDIVPRATLWDRLFPGDWDGVVGLGLLAQYRFTLDIPRGRLVLVPLTTHDSSFWQRLEDKSAAPQ</sequence>
<dbReference type="Proteomes" id="UP000501891">
    <property type="component" value="Chromosome"/>
</dbReference>
<name>A0A858RAS1_9PROT</name>
<accession>A0A858RAS1</accession>
<dbReference type="Pfam" id="PF13650">
    <property type="entry name" value="Asp_protease_2"/>
    <property type="match status" value="2"/>
</dbReference>
<evidence type="ECO:0000313" key="1">
    <source>
        <dbReference type="EMBL" id="QJE74494.1"/>
    </source>
</evidence>
<dbReference type="AlphaFoldDB" id="A0A858RAS1"/>
<proteinExistence type="predicted"/>
<keyword evidence="2" id="KW-1185">Reference proteome</keyword>